<feature type="compositionally biased region" description="Polar residues" evidence="5">
    <location>
        <begin position="886"/>
        <end position="901"/>
    </location>
</feature>
<protein>
    <submittedName>
        <fullName evidence="8">CAP1_2</fullName>
    </submittedName>
</protein>
<feature type="compositionally biased region" description="Basic and acidic residues" evidence="5">
    <location>
        <begin position="637"/>
        <end position="651"/>
    </location>
</feature>
<dbReference type="InterPro" id="IPR053950">
    <property type="entry name" value="CAP_N"/>
</dbReference>
<dbReference type="InterPro" id="IPR006599">
    <property type="entry name" value="CARP_motif"/>
</dbReference>
<dbReference type="InterPro" id="IPR036222">
    <property type="entry name" value="CAP_N_sf"/>
</dbReference>
<feature type="domain" description="C-CAP/cofactor C-like" evidence="7">
    <location>
        <begin position="1012"/>
        <end position="1146"/>
    </location>
</feature>
<dbReference type="InterPro" id="IPR036223">
    <property type="entry name" value="CAP_C_sf"/>
</dbReference>
<keyword evidence="9" id="KW-1185">Reference proteome</keyword>
<proteinExistence type="inferred from homology"/>
<evidence type="ECO:0000256" key="4">
    <source>
        <dbReference type="ARBA" id="ARBA00023136"/>
    </source>
</evidence>
<evidence type="ECO:0000256" key="1">
    <source>
        <dbReference type="ARBA" id="ARBA00004202"/>
    </source>
</evidence>
<dbReference type="EMBL" id="CAJPWZ010001715">
    <property type="protein sequence ID" value="CAG2222000.1"/>
    <property type="molecule type" value="Genomic_DNA"/>
</dbReference>
<evidence type="ECO:0000256" key="5">
    <source>
        <dbReference type="SAM" id="MobiDB-lite"/>
    </source>
</evidence>
<dbReference type="GO" id="GO:0005737">
    <property type="term" value="C:cytoplasm"/>
    <property type="evidence" value="ECO:0007669"/>
    <property type="project" value="TreeGrafter"/>
</dbReference>
<dbReference type="FunFam" id="2.160.20.70:FF:000001">
    <property type="entry name" value="Adenylyl cyclase-associated protein"/>
    <property type="match status" value="1"/>
</dbReference>
<dbReference type="InterPro" id="IPR000477">
    <property type="entry name" value="RT_dom"/>
</dbReference>
<dbReference type="GO" id="GO:0000902">
    <property type="term" value="P:cell morphogenesis"/>
    <property type="evidence" value="ECO:0007669"/>
    <property type="project" value="TreeGrafter"/>
</dbReference>
<dbReference type="GO" id="GO:0008179">
    <property type="term" value="F:adenylate cyclase binding"/>
    <property type="evidence" value="ECO:0007669"/>
    <property type="project" value="TreeGrafter"/>
</dbReference>
<comment type="caution">
    <text evidence="8">The sequence shown here is derived from an EMBL/GenBank/DDBJ whole genome shotgun (WGS) entry which is preliminary data.</text>
</comment>
<dbReference type="Gene3D" id="1.25.40.330">
    <property type="entry name" value="Adenylate cyclase-associated CAP, N-terminal domain"/>
    <property type="match status" value="1"/>
</dbReference>
<dbReference type="PROSITE" id="PS50878">
    <property type="entry name" value="RT_POL"/>
    <property type="match status" value="1"/>
</dbReference>
<reference evidence="8" key="1">
    <citation type="submission" date="2021-03" db="EMBL/GenBank/DDBJ databases">
        <authorList>
            <person name="Bekaert M."/>
        </authorList>
    </citation>
    <scope>NUCLEOTIDE SEQUENCE</scope>
</reference>
<evidence type="ECO:0000256" key="3">
    <source>
        <dbReference type="ARBA" id="ARBA00022475"/>
    </source>
</evidence>
<dbReference type="FunFam" id="1.25.40.330:FF:000001">
    <property type="entry name" value="Adenylyl cyclase-associated protein"/>
    <property type="match status" value="1"/>
</dbReference>
<dbReference type="AlphaFoldDB" id="A0A8S3SJS5"/>
<dbReference type="InterPro" id="IPR028417">
    <property type="entry name" value="CAP_CS_C"/>
</dbReference>
<dbReference type="PANTHER" id="PTHR10652:SF0">
    <property type="entry name" value="ADENYLYL CYCLASE-ASSOCIATED PROTEIN"/>
    <property type="match status" value="1"/>
</dbReference>
<keyword evidence="4" id="KW-0472">Membrane</keyword>
<name>A0A8S3SJS5_MYTED</name>
<accession>A0A8S3SJS5</accession>
<dbReference type="Pfam" id="PF21938">
    <property type="entry name" value="CAP_N"/>
    <property type="match status" value="1"/>
</dbReference>
<dbReference type="OrthoDB" id="1601at2759"/>
<dbReference type="Proteomes" id="UP000683360">
    <property type="component" value="Unassembled WGS sequence"/>
</dbReference>
<dbReference type="InterPro" id="IPR013912">
    <property type="entry name" value="Adenylate_cyclase-assoc_CAP_C"/>
</dbReference>
<dbReference type="Pfam" id="PF08603">
    <property type="entry name" value="CAP_C"/>
    <property type="match status" value="1"/>
</dbReference>
<dbReference type="GO" id="GO:0019933">
    <property type="term" value="P:cAMP-mediated signaling"/>
    <property type="evidence" value="ECO:0007669"/>
    <property type="project" value="TreeGrafter"/>
</dbReference>
<dbReference type="PROSITE" id="PS01089">
    <property type="entry name" value="CAP_2"/>
    <property type="match status" value="1"/>
</dbReference>
<dbReference type="SMART" id="SM00673">
    <property type="entry name" value="CARP"/>
    <property type="match status" value="2"/>
</dbReference>
<feature type="domain" description="Reverse transcriptase" evidence="6">
    <location>
        <begin position="314"/>
        <end position="566"/>
    </location>
</feature>
<dbReference type="PANTHER" id="PTHR10652">
    <property type="entry name" value="ADENYLYL CYCLASE-ASSOCIATED PROTEIN"/>
    <property type="match status" value="1"/>
</dbReference>
<feature type="compositionally biased region" description="Pro residues" evidence="5">
    <location>
        <begin position="909"/>
        <end position="928"/>
    </location>
</feature>
<dbReference type="SUPFAM" id="SSF101278">
    <property type="entry name" value="N-terminal domain of adenylylcyclase associated protein, CAP"/>
    <property type="match status" value="1"/>
</dbReference>
<dbReference type="GO" id="GO:0007015">
    <property type="term" value="P:actin filament organization"/>
    <property type="evidence" value="ECO:0007669"/>
    <property type="project" value="TreeGrafter"/>
</dbReference>
<feature type="region of interest" description="Disordered" evidence="5">
    <location>
        <begin position="886"/>
        <end position="993"/>
    </location>
</feature>
<feature type="compositionally biased region" description="Basic and acidic residues" evidence="5">
    <location>
        <begin position="960"/>
        <end position="975"/>
    </location>
</feature>
<comment type="similarity">
    <text evidence="2">Belongs to the CAP family.</text>
</comment>
<dbReference type="PROSITE" id="PS51329">
    <property type="entry name" value="C_CAP_COFACTOR_C"/>
    <property type="match status" value="1"/>
</dbReference>
<evidence type="ECO:0000256" key="2">
    <source>
        <dbReference type="ARBA" id="ARBA00007659"/>
    </source>
</evidence>
<feature type="compositionally biased region" description="Basic and acidic residues" evidence="5">
    <location>
        <begin position="612"/>
        <end position="630"/>
    </location>
</feature>
<dbReference type="GO" id="GO:0003779">
    <property type="term" value="F:actin binding"/>
    <property type="evidence" value="ECO:0007669"/>
    <property type="project" value="InterPro"/>
</dbReference>
<organism evidence="8 9">
    <name type="scientific">Mytilus edulis</name>
    <name type="common">Blue mussel</name>
    <dbReference type="NCBI Taxonomy" id="6550"/>
    <lineage>
        <taxon>Eukaryota</taxon>
        <taxon>Metazoa</taxon>
        <taxon>Spiralia</taxon>
        <taxon>Lophotrochozoa</taxon>
        <taxon>Mollusca</taxon>
        <taxon>Bivalvia</taxon>
        <taxon>Autobranchia</taxon>
        <taxon>Pteriomorphia</taxon>
        <taxon>Mytilida</taxon>
        <taxon>Mytiloidea</taxon>
        <taxon>Mytilidae</taxon>
        <taxon>Mytilinae</taxon>
        <taxon>Mytilus</taxon>
    </lineage>
</organism>
<keyword evidence="3" id="KW-1003">Cell membrane</keyword>
<feature type="region of interest" description="Disordered" evidence="5">
    <location>
        <begin position="588"/>
        <end position="657"/>
    </location>
</feature>
<dbReference type="InterPro" id="IPR017901">
    <property type="entry name" value="C-CAP_CF_C-like"/>
</dbReference>
<gene>
    <name evidence="8" type="ORF">MEDL_35363</name>
</gene>
<dbReference type="Pfam" id="PF00078">
    <property type="entry name" value="RVT_1"/>
    <property type="match status" value="1"/>
</dbReference>
<dbReference type="InterPro" id="IPR016098">
    <property type="entry name" value="CAP/MinC_C"/>
</dbReference>
<comment type="subcellular location">
    <subcellularLocation>
        <location evidence="1">Cell membrane</location>
        <topology evidence="1">Peripheral membrane protein</topology>
    </subcellularLocation>
</comment>
<sequence length="1167" mass="130238">MNGSIYRDSKQDKVFRDFIKENNLLIPPSCGKTFTFYHYNGRDTSKIDYFLESKSVISNYLTFIRESTNTSTHDPILTTIPCNIQANEETNSLIENKRINWNKVDKTAYQEEIENKLSTWTDEINLNLTFDNIPDKINELCTIMAASASKCSRSKRSKCKRLKKKPWTPELENMAKINRDHFAKWKAAGRPTDKSNILFQNIQFYKKKLRSMQRQLEASLRINKYQKIMELHEGNDAGFYSLVRKQRNPANTTTTSLTFNDISLNNDNLIRDAWMDYFQDLASPMDSENFDKEYFSLVENDIKHLTKYFTKNKIENISPVTEVEMKSGIACPVLKNGKPKIDPNSYRKITITCTVGKVVEKAHLSQNKNSVTKNQNKLQKGFTSGEMPIIAALILTELIIQAIKTKSPLYVALMGARKAFDIVWHLGLMREMNKFGLTGDNWLFFKRWYANLKSKIKWKWLLSNSIEEQQDVRQGGIWSPTAYKIFINSLLQTFERNQLGACIRPIYCGIPTVADDVALISTDPYELQTMLNVQADHANRLRYLLRRIPIEGEIHKKILKTFGNIIRNDKTVEREIAFRQLAMKDEKSGTESGGKFASLQTKETEVNGVKSSPERESSSNKAKQVLEKKVAPPVQEKSLEREVTRSSREGSQESQLSLAQQEVADLKQVILQEIQSSDSNEMSQQALLSAVDRLEAVAVRLEGLAVKTGTSAPSSSAVSDVVAPYVTAFDDLVKGSVGQFLDLSNKIGGDVAKIGEIVSKAFQEQRQLLVVASKSKKPADGDLAKLLQPLSDCISAAVNFREGNRGSQFFNHLSVLSESLSALGWVSVAPTPGPFVKDMADAGMFYSNRVLKDYKGKDENHVNWVKAWSSTLSTLQSYIKENHTTGLSWNPQGGNALSVTKSGPASGGAPPPPGAPLPPPPPPPPAPTPESGDNNGGDDSRAQLFESLQKGTDITKGLKKVTDDMKTHKNPKLREGPAPYKATQQGPKPYSKPTGPVTAVKPVAKPVAADKPPVFELQNKKWAVEYQKGNKNIVIDNTELKQTVYAFKCTDSTIIVKGKVNSIILDSCKKVGIAFDDVLASLEFVNCQSVKGQVQGTMPTVSIDKTDGCMIYLSKDSLNCEIITSKSSEMNILVPKDDGDFTEFPLPEQFKTIYNGKKFVTNCTDSI</sequence>
<dbReference type="GO" id="GO:0005886">
    <property type="term" value="C:plasma membrane"/>
    <property type="evidence" value="ECO:0007669"/>
    <property type="project" value="UniProtKB-SubCell"/>
</dbReference>
<dbReference type="Gene3D" id="2.160.20.70">
    <property type="match status" value="1"/>
</dbReference>
<evidence type="ECO:0000259" key="7">
    <source>
        <dbReference type="PROSITE" id="PS51329"/>
    </source>
</evidence>
<evidence type="ECO:0000313" key="9">
    <source>
        <dbReference type="Proteomes" id="UP000683360"/>
    </source>
</evidence>
<evidence type="ECO:0000259" key="6">
    <source>
        <dbReference type="PROSITE" id="PS50878"/>
    </source>
</evidence>
<dbReference type="InterPro" id="IPR001837">
    <property type="entry name" value="Adenylate_cyclase-assoc_CAP"/>
</dbReference>
<evidence type="ECO:0000313" key="8">
    <source>
        <dbReference type="EMBL" id="CAG2222000.1"/>
    </source>
</evidence>
<dbReference type="SUPFAM" id="SSF69340">
    <property type="entry name" value="C-terminal domain of adenylylcyclase associated protein"/>
    <property type="match status" value="1"/>
</dbReference>